<evidence type="ECO:0000259" key="3">
    <source>
        <dbReference type="Pfam" id="PF14016"/>
    </source>
</evidence>
<dbReference type="Pfam" id="PF14016">
    <property type="entry name" value="DUF4232"/>
    <property type="match status" value="1"/>
</dbReference>
<evidence type="ECO:0000313" key="5">
    <source>
        <dbReference type="Proteomes" id="UP000188929"/>
    </source>
</evidence>
<sequence length="220" mass="21783">MEGPVRQLPLVPRHRWVAALVLAAVAGLSSCDSPASSAGGNPGGDTGGNTAGGDTSPAGGQTGTATAAPEPSPSQTTAVGRCGTADLAAALSAPPPAGTSPTTVHVMFRNTSSARCGLEGYPGVQLRETGGDTWDLVRSPLVASTLIVLAPGEQAHATLTYLPASSPGGPGNPVFTPATVALTPPDERTQLVVPWKGGPLVRQDGATHPGTYISALEPGA</sequence>
<organism evidence="4 5">
    <name type="scientific">Pseudofrankia asymbiotica</name>
    <dbReference type="NCBI Taxonomy" id="1834516"/>
    <lineage>
        <taxon>Bacteria</taxon>
        <taxon>Bacillati</taxon>
        <taxon>Actinomycetota</taxon>
        <taxon>Actinomycetes</taxon>
        <taxon>Frankiales</taxon>
        <taxon>Frankiaceae</taxon>
        <taxon>Pseudofrankia</taxon>
    </lineage>
</organism>
<evidence type="ECO:0000313" key="4">
    <source>
        <dbReference type="EMBL" id="ONH24443.1"/>
    </source>
</evidence>
<dbReference type="EMBL" id="MOMC01000071">
    <property type="protein sequence ID" value="ONH24443.1"/>
    <property type="molecule type" value="Genomic_DNA"/>
</dbReference>
<gene>
    <name evidence="4" type="ORF">BL253_30335</name>
</gene>
<name>A0A1V2I369_9ACTN</name>
<keyword evidence="5" id="KW-1185">Reference proteome</keyword>
<protein>
    <recommendedName>
        <fullName evidence="3">DUF4232 domain-containing protein</fullName>
    </recommendedName>
</protein>
<comment type="caution">
    <text evidence="4">The sequence shown here is derived from an EMBL/GenBank/DDBJ whole genome shotgun (WGS) entry which is preliminary data.</text>
</comment>
<dbReference type="Proteomes" id="UP000188929">
    <property type="component" value="Unassembled WGS sequence"/>
</dbReference>
<feature type="signal peptide" evidence="2">
    <location>
        <begin position="1"/>
        <end position="37"/>
    </location>
</feature>
<evidence type="ECO:0000256" key="1">
    <source>
        <dbReference type="SAM" id="MobiDB-lite"/>
    </source>
</evidence>
<keyword evidence="2" id="KW-0732">Signal</keyword>
<dbReference type="STRING" id="1834516.BL253_30335"/>
<accession>A0A1V2I369</accession>
<dbReference type="InterPro" id="IPR025326">
    <property type="entry name" value="DUF4232"/>
</dbReference>
<feature type="compositionally biased region" description="Gly residues" evidence="1">
    <location>
        <begin position="40"/>
        <end position="51"/>
    </location>
</feature>
<dbReference type="AlphaFoldDB" id="A0A1V2I369"/>
<feature type="region of interest" description="Disordered" evidence="1">
    <location>
        <begin position="31"/>
        <end position="79"/>
    </location>
</feature>
<feature type="chain" id="PRO_5010695702" description="DUF4232 domain-containing protein" evidence="2">
    <location>
        <begin position="38"/>
        <end position="220"/>
    </location>
</feature>
<proteinExistence type="predicted"/>
<reference evidence="5" key="1">
    <citation type="submission" date="2016-10" db="EMBL/GenBank/DDBJ databases">
        <title>Frankia sp. NRRL B-16386 Genome sequencing.</title>
        <authorList>
            <person name="Ghodhbane-Gtari F."/>
            <person name="Swanson E."/>
            <person name="Gueddou A."/>
            <person name="Hezbri K."/>
            <person name="Ktari K."/>
            <person name="Nouioui I."/>
            <person name="Morris K."/>
            <person name="Simpson S."/>
            <person name="Abebe-Akele F."/>
            <person name="Thomas K."/>
            <person name="Gtari M."/>
            <person name="Tisa L.S."/>
        </authorList>
    </citation>
    <scope>NUCLEOTIDE SEQUENCE [LARGE SCALE GENOMIC DNA]</scope>
    <source>
        <strain evidence="5">NRRL B-16386</strain>
    </source>
</reference>
<evidence type="ECO:0000256" key="2">
    <source>
        <dbReference type="SAM" id="SignalP"/>
    </source>
</evidence>
<dbReference type="PROSITE" id="PS51257">
    <property type="entry name" value="PROKAR_LIPOPROTEIN"/>
    <property type="match status" value="1"/>
</dbReference>
<feature type="domain" description="DUF4232" evidence="3">
    <location>
        <begin position="82"/>
        <end position="199"/>
    </location>
</feature>